<accession>A0ABN7ILB3</accession>
<dbReference type="Proteomes" id="UP000836402">
    <property type="component" value="Unassembled WGS sequence"/>
</dbReference>
<dbReference type="EMBL" id="CAJHJG010000039">
    <property type="protein sequence ID" value="CAD6896548.1"/>
    <property type="molecule type" value="Genomic_DNA"/>
</dbReference>
<feature type="region of interest" description="Disordered" evidence="1">
    <location>
        <begin position="1"/>
        <end position="30"/>
    </location>
</feature>
<evidence type="ECO:0000313" key="2">
    <source>
        <dbReference type="EMBL" id="CAD6896548.1"/>
    </source>
</evidence>
<comment type="caution">
    <text evidence="2">The sequence shown here is derived from an EMBL/GenBank/DDBJ whole genome shotgun (WGS) entry which is preliminary data.</text>
</comment>
<protein>
    <submittedName>
        <fullName evidence="2">Uncharacterized protein</fullName>
    </submittedName>
</protein>
<evidence type="ECO:0000256" key="1">
    <source>
        <dbReference type="SAM" id="MobiDB-lite"/>
    </source>
</evidence>
<reference evidence="2" key="1">
    <citation type="submission" date="2020-10" db="EMBL/GenBank/DDBJ databases">
        <authorList>
            <person name="Sedaghatjoo S."/>
        </authorList>
    </citation>
    <scope>NUCLEOTIDE SEQUENCE</scope>
    <source>
        <strain evidence="2">AZH3</strain>
    </source>
</reference>
<evidence type="ECO:0000313" key="3">
    <source>
        <dbReference type="Proteomes" id="UP000836402"/>
    </source>
</evidence>
<keyword evidence="3" id="KW-1185">Reference proteome</keyword>
<proteinExistence type="predicted"/>
<sequence length="82" mass="9563">MMTIKRATKITAGRQRQNRRRQDSNPTVKRSTWTTMMLHPTNAKKTRATSTSLLHPKAQLATKSDRFIQTHQRPREIGKHQL</sequence>
<organism evidence="2 3">
    <name type="scientific">Tilletia caries</name>
    <name type="common">wheat bunt fungus</name>
    <dbReference type="NCBI Taxonomy" id="13290"/>
    <lineage>
        <taxon>Eukaryota</taxon>
        <taxon>Fungi</taxon>
        <taxon>Dikarya</taxon>
        <taxon>Basidiomycota</taxon>
        <taxon>Ustilaginomycotina</taxon>
        <taxon>Exobasidiomycetes</taxon>
        <taxon>Tilletiales</taxon>
        <taxon>Tilletiaceae</taxon>
        <taxon>Tilletia</taxon>
    </lineage>
</organism>
<feature type="region of interest" description="Disordered" evidence="1">
    <location>
        <begin position="63"/>
        <end position="82"/>
    </location>
</feature>
<gene>
    <name evidence="2" type="ORF">JKIAZH3_G6561</name>
</gene>
<name>A0ABN7ILB3_9BASI</name>